<sequence length="341" mass="38855">MSTTRNSDLSRFFFAADTDRYFVCNYCSARHKQIPSSGYANMISHFKDKHPGYVEDYKSHQSRQAGLHRTFGFVNPTASNMYRWIEWVVARNMPLSEVDDPFTRGMSKLQPVCSKTLKRYMTLLVAAVEAKITAEMSGQYGYMYDASTFYLENYVDNIKHVEDSVTLKLQLEDVTLADVRALFDSIIERFPTTKAKLSAIATIVHFPTFEAAAVKVNNGEVGSLTASERKAIKRFEVETASASSGRKRKRRDDDEKEEDFATSVLRAKKVSGRQTSASYSKLIEKLPPTSSRCERLFSQAKLVLTPQRASLLPVNFEMLMFLRANRSYWDVGMVQDVHEQM</sequence>
<evidence type="ECO:0000313" key="1">
    <source>
        <dbReference type="EMBL" id="ETP40637.1"/>
    </source>
</evidence>
<organism evidence="1 2">
    <name type="scientific">Phytophthora nicotianae P10297</name>
    <dbReference type="NCBI Taxonomy" id="1317064"/>
    <lineage>
        <taxon>Eukaryota</taxon>
        <taxon>Sar</taxon>
        <taxon>Stramenopiles</taxon>
        <taxon>Oomycota</taxon>
        <taxon>Peronosporomycetes</taxon>
        <taxon>Peronosporales</taxon>
        <taxon>Peronosporaceae</taxon>
        <taxon>Phytophthora</taxon>
    </lineage>
</organism>
<evidence type="ECO:0000313" key="2">
    <source>
        <dbReference type="Proteomes" id="UP000018948"/>
    </source>
</evidence>
<dbReference type="Proteomes" id="UP000018948">
    <property type="component" value="Unassembled WGS sequence"/>
</dbReference>
<protein>
    <recommendedName>
        <fullName evidence="3">BED-type domain-containing protein</fullName>
    </recommendedName>
</protein>
<evidence type="ECO:0008006" key="3">
    <source>
        <dbReference type="Google" id="ProtNLM"/>
    </source>
</evidence>
<name>W2YZS1_PHYNI</name>
<dbReference type="OrthoDB" id="90946at2759"/>
<dbReference type="AlphaFoldDB" id="W2YZS1"/>
<dbReference type="PANTHER" id="PTHR40866">
    <property type="entry name" value="BED-TYPE DOMAIN-CONTAINING PROTEIN"/>
    <property type="match status" value="1"/>
</dbReference>
<dbReference type="InterPro" id="IPR012337">
    <property type="entry name" value="RNaseH-like_sf"/>
</dbReference>
<accession>W2YZS1</accession>
<dbReference type="EMBL" id="ANIY01002528">
    <property type="protein sequence ID" value="ETP40637.1"/>
    <property type="molecule type" value="Genomic_DNA"/>
</dbReference>
<gene>
    <name evidence="1" type="ORF">F442_12082</name>
</gene>
<dbReference type="PANTHER" id="PTHR40866:SF1">
    <property type="entry name" value="BED-TYPE DOMAIN-CONTAINING PROTEIN"/>
    <property type="match status" value="1"/>
</dbReference>
<dbReference type="SUPFAM" id="SSF53098">
    <property type="entry name" value="Ribonuclease H-like"/>
    <property type="match status" value="1"/>
</dbReference>
<comment type="caution">
    <text evidence="1">The sequence shown here is derived from an EMBL/GenBank/DDBJ whole genome shotgun (WGS) entry which is preliminary data.</text>
</comment>
<proteinExistence type="predicted"/>
<reference evidence="1 2" key="1">
    <citation type="submission" date="2013-11" db="EMBL/GenBank/DDBJ databases">
        <title>The Genome Sequence of Phytophthora parasitica P10297.</title>
        <authorList>
            <consortium name="The Broad Institute Genomics Platform"/>
            <person name="Russ C."/>
            <person name="Tyler B."/>
            <person name="Panabieres F."/>
            <person name="Shan W."/>
            <person name="Tripathy S."/>
            <person name="Grunwald N."/>
            <person name="Machado M."/>
            <person name="Johnson C.S."/>
            <person name="Walker B."/>
            <person name="Young S.K."/>
            <person name="Zeng Q."/>
            <person name="Gargeya S."/>
            <person name="Fitzgerald M."/>
            <person name="Haas B."/>
            <person name="Abouelleil A."/>
            <person name="Allen A.W."/>
            <person name="Alvarado L."/>
            <person name="Arachchi H.M."/>
            <person name="Berlin A.M."/>
            <person name="Chapman S.B."/>
            <person name="Gainer-Dewar J."/>
            <person name="Goldberg J."/>
            <person name="Griggs A."/>
            <person name="Gujja S."/>
            <person name="Hansen M."/>
            <person name="Howarth C."/>
            <person name="Imamovic A."/>
            <person name="Ireland A."/>
            <person name="Larimer J."/>
            <person name="McCowan C."/>
            <person name="Murphy C."/>
            <person name="Pearson M."/>
            <person name="Poon T.W."/>
            <person name="Priest M."/>
            <person name="Roberts A."/>
            <person name="Saif S."/>
            <person name="Shea T."/>
            <person name="Sisk P."/>
            <person name="Sykes S."/>
            <person name="Wortman J."/>
            <person name="Nusbaum C."/>
            <person name="Birren B."/>
        </authorList>
    </citation>
    <scope>NUCLEOTIDE SEQUENCE [LARGE SCALE GENOMIC DNA]</scope>
    <source>
        <strain evidence="1 2">P10297</strain>
    </source>
</reference>